<proteinExistence type="predicted"/>
<evidence type="ECO:0000313" key="2">
    <source>
        <dbReference type="Proteomes" id="UP000651738"/>
    </source>
</evidence>
<protein>
    <recommendedName>
        <fullName evidence="3">Type II toxin-antitoxin system HicA family toxin</fullName>
    </recommendedName>
</protein>
<evidence type="ECO:0000313" key="1">
    <source>
        <dbReference type="EMBL" id="MBH8578746.1"/>
    </source>
</evidence>
<reference evidence="1 2" key="1">
    <citation type="submission" date="2020-12" db="EMBL/GenBank/DDBJ databases">
        <title>Draft genome sequence of Halomonas pacifica strain CARE-V15.</title>
        <authorList>
            <person name="Vignesh N."/>
            <person name="Thabitha A."/>
            <person name="Saravanan R."/>
            <person name="Manigandan V."/>
        </authorList>
    </citation>
    <scope>NUCLEOTIDE SEQUENCE [LARGE SCALE GENOMIC DNA]</scope>
    <source>
        <strain evidence="1 2">CARE-V15</strain>
    </source>
</reference>
<evidence type="ECO:0008006" key="3">
    <source>
        <dbReference type="Google" id="ProtNLM"/>
    </source>
</evidence>
<gene>
    <name evidence="1" type="ORF">I7V36_01450</name>
</gene>
<dbReference type="EMBL" id="JAEDAF010000001">
    <property type="protein sequence ID" value="MBH8578746.1"/>
    <property type="molecule type" value="Genomic_DNA"/>
</dbReference>
<dbReference type="Proteomes" id="UP000651738">
    <property type="component" value="Unassembled WGS sequence"/>
</dbReference>
<sequence length="63" mass="7324">MTPHPDSPNAKWLRHGYWIERLPRRGAGKHHRIIRAPSGQIVLQDASHEEELAWINQHLEKAS</sequence>
<comment type="caution">
    <text evidence="1">The sequence shown here is derived from an EMBL/GenBank/DDBJ whole genome shotgun (WGS) entry which is preliminary data.</text>
</comment>
<dbReference type="RefSeq" id="WP_198056775.1">
    <property type="nucleotide sequence ID" value="NZ_JAEDAF010000001.1"/>
</dbReference>
<dbReference type="AlphaFoldDB" id="A0ABD4KYC1"/>
<organism evidence="1 2">
    <name type="scientific">Bisbaumannia pacifica</name>
    <dbReference type="NCBI Taxonomy" id="77098"/>
    <lineage>
        <taxon>Bacteria</taxon>
        <taxon>Pseudomonadati</taxon>
        <taxon>Pseudomonadota</taxon>
        <taxon>Gammaproteobacteria</taxon>
        <taxon>Oceanospirillales</taxon>
        <taxon>Halomonadaceae</taxon>
        <taxon>Bisbaumannia</taxon>
    </lineage>
</organism>
<accession>A0ABD4KYC1</accession>
<name>A0ABD4KYC1_9GAMM</name>